<evidence type="ECO:0000256" key="5">
    <source>
        <dbReference type="ARBA" id="ARBA00023163"/>
    </source>
</evidence>
<dbReference type="Gene3D" id="1.10.10.10">
    <property type="entry name" value="Winged helix-like DNA-binding domain superfamily/Winged helix DNA-binding domain"/>
    <property type="match status" value="1"/>
</dbReference>
<feature type="domain" description="RNA polymerase sigma factor 70 region 4 type 2" evidence="6">
    <location>
        <begin position="20"/>
        <end position="70"/>
    </location>
</feature>
<dbReference type="RefSeq" id="WP_085265974.1">
    <property type="nucleotide sequence ID" value="NZ_JACKVG010000031.1"/>
</dbReference>
<dbReference type="SUPFAM" id="SSF88659">
    <property type="entry name" value="Sigma3 and sigma4 domains of RNA polymerase sigma factors"/>
    <property type="match status" value="1"/>
</dbReference>
<keyword evidence="5" id="KW-0804">Transcription</keyword>
<reference evidence="7 8" key="1">
    <citation type="submission" date="2016-01" db="EMBL/GenBank/DDBJ databases">
        <title>The new phylogeny of the genus Mycobacterium.</title>
        <authorList>
            <person name="Tarcisio F."/>
            <person name="Conor M."/>
            <person name="Antonella G."/>
            <person name="Elisabetta G."/>
            <person name="Giulia F.S."/>
            <person name="Sara T."/>
            <person name="Anna F."/>
            <person name="Clotilde B."/>
            <person name="Roberto B."/>
            <person name="Veronica D.S."/>
            <person name="Fabio R."/>
            <person name="Monica P."/>
            <person name="Olivier J."/>
            <person name="Enrico T."/>
            <person name="Nicola S."/>
        </authorList>
    </citation>
    <scope>NUCLEOTIDE SEQUENCE [LARGE SCALE GENOMIC DNA]</scope>
    <source>
        <strain evidence="7 8">DSM 45394</strain>
    </source>
</reference>
<dbReference type="InterPro" id="IPR013324">
    <property type="entry name" value="RNA_pol_sigma_r3/r4-like"/>
</dbReference>
<dbReference type="InterPro" id="IPR036388">
    <property type="entry name" value="WH-like_DNA-bd_sf"/>
</dbReference>
<evidence type="ECO:0000256" key="1">
    <source>
        <dbReference type="ARBA" id="ARBA00010641"/>
    </source>
</evidence>
<dbReference type="InterPro" id="IPR013249">
    <property type="entry name" value="RNA_pol_sigma70_r4_t2"/>
</dbReference>
<dbReference type="OrthoDB" id="3700837at2"/>
<dbReference type="STRING" id="1108812.AWC16_18390"/>
<evidence type="ECO:0000313" key="7">
    <source>
        <dbReference type="EMBL" id="ORW08794.1"/>
    </source>
</evidence>
<evidence type="ECO:0000256" key="4">
    <source>
        <dbReference type="ARBA" id="ARBA00023125"/>
    </source>
</evidence>
<dbReference type="GO" id="GO:0016987">
    <property type="term" value="F:sigma factor activity"/>
    <property type="evidence" value="ECO:0007669"/>
    <property type="project" value="UniProtKB-KW"/>
</dbReference>
<proteinExistence type="inferred from homology"/>
<evidence type="ECO:0000256" key="3">
    <source>
        <dbReference type="ARBA" id="ARBA00023082"/>
    </source>
</evidence>
<keyword evidence="4" id="KW-0238">DNA-binding</keyword>
<dbReference type="AlphaFoldDB" id="A0A1X1YCM5"/>
<accession>A0A1X1YCM5</accession>
<dbReference type="GO" id="GO:0006352">
    <property type="term" value="P:DNA-templated transcription initiation"/>
    <property type="evidence" value="ECO:0007669"/>
    <property type="project" value="InterPro"/>
</dbReference>
<dbReference type="GO" id="GO:0003677">
    <property type="term" value="F:DNA binding"/>
    <property type="evidence" value="ECO:0007669"/>
    <property type="project" value="UniProtKB-KW"/>
</dbReference>
<organism evidence="7 8">
    <name type="scientific">Mycolicibacter longobardus</name>
    <dbReference type="NCBI Taxonomy" id="1108812"/>
    <lineage>
        <taxon>Bacteria</taxon>
        <taxon>Bacillati</taxon>
        <taxon>Actinomycetota</taxon>
        <taxon>Actinomycetes</taxon>
        <taxon>Mycobacteriales</taxon>
        <taxon>Mycobacteriaceae</taxon>
        <taxon>Mycolicibacter</taxon>
    </lineage>
</organism>
<name>A0A1X1YCM5_9MYCO</name>
<keyword evidence="8" id="KW-1185">Reference proteome</keyword>
<gene>
    <name evidence="7" type="ORF">AWC16_18390</name>
</gene>
<evidence type="ECO:0000256" key="2">
    <source>
        <dbReference type="ARBA" id="ARBA00023015"/>
    </source>
</evidence>
<keyword evidence="2" id="KW-0805">Transcription regulation</keyword>
<sequence length="81" mass="8959">MTTDDQARPQLRSTAPDRAMVTTALARLSAEHRALLRRAYDGWSVEQIAADLQIAEGSVKTQLHYALRSLQRALRDLGAAL</sequence>
<evidence type="ECO:0000259" key="6">
    <source>
        <dbReference type="Pfam" id="PF08281"/>
    </source>
</evidence>
<dbReference type="Pfam" id="PF08281">
    <property type="entry name" value="Sigma70_r4_2"/>
    <property type="match status" value="1"/>
</dbReference>
<keyword evidence="3" id="KW-0731">Sigma factor</keyword>
<evidence type="ECO:0000313" key="8">
    <source>
        <dbReference type="Proteomes" id="UP000193866"/>
    </source>
</evidence>
<comment type="caution">
    <text evidence="7">The sequence shown here is derived from an EMBL/GenBank/DDBJ whole genome shotgun (WGS) entry which is preliminary data.</text>
</comment>
<dbReference type="EMBL" id="LQPG01000033">
    <property type="protein sequence ID" value="ORW08794.1"/>
    <property type="molecule type" value="Genomic_DNA"/>
</dbReference>
<dbReference type="Proteomes" id="UP000193866">
    <property type="component" value="Unassembled WGS sequence"/>
</dbReference>
<protein>
    <recommendedName>
        <fullName evidence="6">RNA polymerase sigma factor 70 region 4 type 2 domain-containing protein</fullName>
    </recommendedName>
</protein>
<comment type="similarity">
    <text evidence="1">Belongs to the sigma-70 factor family. ECF subfamily.</text>
</comment>